<evidence type="ECO:0000313" key="8">
    <source>
        <dbReference type="Proteomes" id="UP000261540"/>
    </source>
</evidence>
<dbReference type="SUPFAM" id="SSF56784">
    <property type="entry name" value="HAD-like"/>
    <property type="match status" value="1"/>
</dbReference>
<dbReference type="Proteomes" id="UP000261540">
    <property type="component" value="Unplaced"/>
</dbReference>
<name>A0A3B3T631_9TELE</name>
<protein>
    <submittedName>
        <fullName evidence="7">CTD small phosphatase like 2</fullName>
    </submittedName>
</protein>
<evidence type="ECO:0000256" key="4">
    <source>
        <dbReference type="ARBA" id="ARBA00038355"/>
    </source>
</evidence>
<dbReference type="SMART" id="SM00577">
    <property type="entry name" value="CPDc"/>
    <property type="match status" value="1"/>
</dbReference>
<dbReference type="FunFam" id="3.40.50.1000:FF:000015">
    <property type="entry name" value="CTD small phosphatase-like protein 2"/>
    <property type="match status" value="1"/>
</dbReference>
<evidence type="ECO:0000313" key="7">
    <source>
        <dbReference type="Ensembl" id="ENSPKIP00000038294.1"/>
    </source>
</evidence>
<feature type="domain" description="FCP1 homology" evidence="6">
    <location>
        <begin position="213"/>
        <end position="372"/>
    </location>
</feature>
<proteinExistence type="inferred from homology"/>
<dbReference type="InterPro" id="IPR011948">
    <property type="entry name" value="Dullard_phosphatase"/>
</dbReference>
<evidence type="ECO:0000256" key="1">
    <source>
        <dbReference type="ARBA" id="ARBA00022801"/>
    </source>
</evidence>
<feature type="region of interest" description="Disordered" evidence="5">
    <location>
        <begin position="82"/>
        <end position="128"/>
    </location>
</feature>
<accession>A0A3B3T631</accession>
<dbReference type="InterPro" id="IPR050365">
    <property type="entry name" value="TIM50"/>
</dbReference>
<dbReference type="Pfam" id="PF03031">
    <property type="entry name" value="NIF"/>
    <property type="match status" value="1"/>
</dbReference>
<feature type="region of interest" description="Disordered" evidence="5">
    <location>
        <begin position="1"/>
        <end position="28"/>
    </location>
</feature>
<keyword evidence="2" id="KW-0904">Protein phosphatase</keyword>
<evidence type="ECO:0000256" key="3">
    <source>
        <dbReference type="ARBA" id="ARBA00037324"/>
    </source>
</evidence>
<comment type="similarity">
    <text evidence="4">Belongs to the CTDSPL2 family.</text>
</comment>
<evidence type="ECO:0000259" key="6">
    <source>
        <dbReference type="PROSITE" id="PS50969"/>
    </source>
</evidence>
<sequence length="396" mass="44912">MRLRMRKASQQPSPVHTPRPSRTKRRHSEVDVCTPAGGGAVQKSDAGLLSTIKKFIRGNTVKVELENPAKRSCIDRSLDAGLISSTPQMPDPLSRGAPRVRRRGPVNGGELASVPMKPNGRLQESVEAVSSPPRTTLLGTIFSPVFNFFSPANKNAPGSATDSGYSEIPPPVPSEGTYEEDWEVFDPYFFIKHVPPLTEEQLTRKPALPLKTRSTPEFSLVLDLDETLVHCSLNELEDSALTFPVLFQDVIYQVYVRLRPFFREFLERMSQIYEIILFTASKKVYADKLLNILDPKKQLVRHRLFREHCVCVQGNYIKDLNILGRDLSKTIIIDNSPQAFAYQLSNGIPIESWFMDKNDNELLKLVPFLEKLVELNEDVRPHIRERFRLHDLLPPD</sequence>
<keyword evidence="1" id="KW-0378">Hydrolase</keyword>
<dbReference type="GeneTree" id="ENSGT01040000240503"/>
<dbReference type="GO" id="GO:0004721">
    <property type="term" value="F:phosphoprotein phosphatase activity"/>
    <property type="evidence" value="ECO:0007669"/>
    <property type="project" value="UniProtKB-KW"/>
</dbReference>
<dbReference type="AlphaFoldDB" id="A0A3B3T631"/>
<dbReference type="InterPro" id="IPR004274">
    <property type="entry name" value="FCP1_dom"/>
</dbReference>
<dbReference type="PROSITE" id="PS50969">
    <property type="entry name" value="FCP1"/>
    <property type="match status" value="1"/>
</dbReference>
<dbReference type="Ensembl" id="ENSPKIT00000019284.1">
    <property type="protein sequence ID" value="ENSPKIP00000038294.1"/>
    <property type="gene ID" value="ENSPKIG00000016045.1"/>
</dbReference>
<organism evidence="7 8">
    <name type="scientific">Paramormyrops kingsleyae</name>
    <dbReference type="NCBI Taxonomy" id="1676925"/>
    <lineage>
        <taxon>Eukaryota</taxon>
        <taxon>Metazoa</taxon>
        <taxon>Chordata</taxon>
        <taxon>Craniata</taxon>
        <taxon>Vertebrata</taxon>
        <taxon>Euteleostomi</taxon>
        <taxon>Actinopterygii</taxon>
        <taxon>Neopterygii</taxon>
        <taxon>Teleostei</taxon>
        <taxon>Osteoglossocephala</taxon>
        <taxon>Osteoglossomorpha</taxon>
        <taxon>Osteoglossiformes</taxon>
        <taxon>Mormyridae</taxon>
        <taxon>Paramormyrops</taxon>
    </lineage>
</organism>
<dbReference type="GO" id="GO:0005634">
    <property type="term" value="C:nucleus"/>
    <property type="evidence" value="ECO:0007669"/>
    <property type="project" value="UniProtKB-ARBA"/>
</dbReference>
<dbReference type="CDD" id="cd07521">
    <property type="entry name" value="HAD_FCP1-like"/>
    <property type="match status" value="1"/>
</dbReference>
<reference evidence="7" key="2">
    <citation type="submission" date="2025-09" db="UniProtKB">
        <authorList>
            <consortium name="Ensembl"/>
        </authorList>
    </citation>
    <scope>IDENTIFICATION</scope>
</reference>
<dbReference type="Gene3D" id="3.40.50.1000">
    <property type="entry name" value="HAD superfamily/HAD-like"/>
    <property type="match status" value="1"/>
</dbReference>
<comment type="function">
    <text evidence="3">Probable phosphatase.</text>
</comment>
<evidence type="ECO:0000256" key="5">
    <source>
        <dbReference type="SAM" id="MobiDB-lite"/>
    </source>
</evidence>
<dbReference type="InterPro" id="IPR036412">
    <property type="entry name" value="HAD-like_sf"/>
</dbReference>
<dbReference type="PANTHER" id="PTHR12210">
    <property type="entry name" value="DULLARD PROTEIN PHOSPHATASE"/>
    <property type="match status" value="1"/>
</dbReference>
<dbReference type="NCBIfam" id="TIGR02251">
    <property type="entry name" value="HIF-SF_euk"/>
    <property type="match status" value="1"/>
</dbReference>
<reference evidence="7" key="1">
    <citation type="submission" date="2025-08" db="UniProtKB">
        <authorList>
            <consortium name="Ensembl"/>
        </authorList>
    </citation>
    <scope>IDENTIFICATION</scope>
</reference>
<evidence type="ECO:0000256" key="2">
    <source>
        <dbReference type="ARBA" id="ARBA00022912"/>
    </source>
</evidence>
<keyword evidence="8" id="KW-1185">Reference proteome</keyword>
<dbReference type="InterPro" id="IPR023214">
    <property type="entry name" value="HAD_sf"/>
</dbReference>